<comment type="caution">
    <text evidence="3">The sequence shown here is derived from an EMBL/GenBank/DDBJ whole genome shotgun (WGS) entry which is preliminary data.</text>
</comment>
<gene>
    <name evidence="3" type="ORF">NLI96_g5551</name>
</gene>
<protein>
    <recommendedName>
        <fullName evidence="2">Peptidase C14 caspase domain-containing protein</fullName>
    </recommendedName>
</protein>
<dbReference type="InterPro" id="IPR050452">
    <property type="entry name" value="Metacaspase"/>
</dbReference>
<dbReference type="Pfam" id="PF00656">
    <property type="entry name" value="Peptidase_C14"/>
    <property type="match status" value="1"/>
</dbReference>
<name>A0AAD5V3A6_9APHY</name>
<dbReference type="PANTHER" id="PTHR48104:SF30">
    <property type="entry name" value="METACASPASE-1"/>
    <property type="match status" value="1"/>
</dbReference>
<evidence type="ECO:0000313" key="3">
    <source>
        <dbReference type="EMBL" id="KAJ3484570.1"/>
    </source>
</evidence>
<dbReference type="PANTHER" id="PTHR48104">
    <property type="entry name" value="METACASPASE-4"/>
    <property type="match status" value="1"/>
</dbReference>
<comment type="similarity">
    <text evidence="1">Belongs to the peptidase C14B family.</text>
</comment>
<evidence type="ECO:0000259" key="2">
    <source>
        <dbReference type="Pfam" id="PF00656"/>
    </source>
</evidence>
<keyword evidence="4" id="KW-1185">Reference proteome</keyword>
<dbReference type="Gene3D" id="3.40.50.1460">
    <property type="match status" value="1"/>
</dbReference>
<proteinExistence type="inferred from homology"/>
<dbReference type="GO" id="GO:0005737">
    <property type="term" value="C:cytoplasm"/>
    <property type="evidence" value="ECO:0007669"/>
    <property type="project" value="TreeGrafter"/>
</dbReference>
<dbReference type="Proteomes" id="UP001212997">
    <property type="component" value="Unassembled WGS sequence"/>
</dbReference>
<dbReference type="AlphaFoldDB" id="A0AAD5V3A6"/>
<evidence type="ECO:0000313" key="4">
    <source>
        <dbReference type="Proteomes" id="UP001212997"/>
    </source>
</evidence>
<feature type="domain" description="Peptidase C14 caspase" evidence="2">
    <location>
        <begin position="4"/>
        <end position="264"/>
    </location>
</feature>
<sequence>MDKCLALLVGITNYSHFDATPIEGVQADLDKVQNYLLQTLAVPPVNIRRLEENNATRNNIIDAFKAHLIDNPEASDDSAFIFYYTGLGAQVPSPDGWPTAHDGENYVEMILPFDVCKPQGDNRYVRGIPDRTLGALLDELARKHGTNITVIMDCCYSRYGTRGEDFPFSARIANLNPLLESDTDRDIWGTQSKMESTLSSGKKQRGLSYVLLSASRKDQLAFGGLKGGHFTKHLIRTLETGGVTPPTYGGIINAVNLELKKFSDRQLEKGHSCAQEAQCEGPHDRIIFQRTRVDPCSFKVTPHKNCHSSISIGGAGAPLGVKPGTIFDIYRGNPDTMEPLAKLGTAKATKVEANKCDADLESDTPQLEGDFIVAQIRPNYSLKYAIVDRSKAQSSSRTDQLALVEDNLRNTRDACTASGLQYVEDESKADVVLEIEGEIVTLSHHDKEGQARLGYILPVRLTTHTEHWKVLNGIARFNFFLSHENELDSGVISSLVDVELHLLAPYDTSGNDAKRALVKKVDLKDDAYEFIDGSDLSEETEYAFVLHNNSSTDLYVYIVFYDPHTYKIELVYKPANENDAPLPKDSSLQIGGSPEYKDAFAFYLEEGREEEVGFFRIFLSPVALNLESLEQSAVITTSHMNEDGLGR</sequence>
<organism evidence="3 4">
    <name type="scientific">Meripilus lineatus</name>
    <dbReference type="NCBI Taxonomy" id="2056292"/>
    <lineage>
        <taxon>Eukaryota</taxon>
        <taxon>Fungi</taxon>
        <taxon>Dikarya</taxon>
        <taxon>Basidiomycota</taxon>
        <taxon>Agaricomycotina</taxon>
        <taxon>Agaricomycetes</taxon>
        <taxon>Polyporales</taxon>
        <taxon>Meripilaceae</taxon>
        <taxon>Meripilus</taxon>
    </lineage>
</organism>
<dbReference type="InterPro" id="IPR011600">
    <property type="entry name" value="Pept_C14_caspase"/>
</dbReference>
<dbReference type="GO" id="GO:0006508">
    <property type="term" value="P:proteolysis"/>
    <property type="evidence" value="ECO:0007669"/>
    <property type="project" value="InterPro"/>
</dbReference>
<evidence type="ECO:0000256" key="1">
    <source>
        <dbReference type="ARBA" id="ARBA00009005"/>
    </source>
</evidence>
<accession>A0AAD5V3A6</accession>
<dbReference type="GO" id="GO:0004197">
    <property type="term" value="F:cysteine-type endopeptidase activity"/>
    <property type="evidence" value="ECO:0007669"/>
    <property type="project" value="InterPro"/>
</dbReference>
<dbReference type="EMBL" id="JANAWD010000184">
    <property type="protein sequence ID" value="KAJ3484570.1"/>
    <property type="molecule type" value="Genomic_DNA"/>
</dbReference>
<reference evidence="3" key="1">
    <citation type="submission" date="2022-07" db="EMBL/GenBank/DDBJ databases">
        <title>Genome Sequence of Physisporinus lineatus.</title>
        <authorList>
            <person name="Buettner E."/>
        </authorList>
    </citation>
    <scope>NUCLEOTIDE SEQUENCE</scope>
    <source>
        <strain evidence="3">VT162</strain>
    </source>
</reference>